<dbReference type="Proteomes" id="UP000297195">
    <property type="component" value="Segment"/>
</dbReference>
<protein>
    <submittedName>
        <fullName evidence="1">Uncharacterized protein</fullName>
    </submittedName>
</protein>
<keyword evidence="2" id="KW-1185">Reference proteome</keyword>
<dbReference type="EMBL" id="MK689364">
    <property type="protein sequence ID" value="QBZ70793.1"/>
    <property type="molecule type" value="Genomic_DNA"/>
</dbReference>
<accession>A0A4D6DWT1</accession>
<evidence type="ECO:0000313" key="2">
    <source>
        <dbReference type="Proteomes" id="UP000297195"/>
    </source>
</evidence>
<organism evidence="1 2">
    <name type="scientific">Edwardsiella phage pEt-SU</name>
    <dbReference type="NCBI Taxonomy" id="2562142"/>
    <lineage>
        <taxon>Viruses</taxon>
        <taxon>Duplodnaviria</taxon>
        <taxon>Heunggongvirae</taxon>
        <taxon>Uroviricota</taxon>
        <taxon>Caudoviricetes</taxon>
        <taxon>Chimalliviridae</taxon>
        <taxon>Petsuvirus</taxon>
        <taxon>Petsuvirus pEtSU</taxon>
    </lineage>
</organism>
<reference evidence="1 2" key="1">
    <citation type="submission" date="2019-03" db="EMBL/GenBank/DDBJ databases">
        <authorList>
            <person name="Kim S.G."/>
            <person name="Park S.C."/>
        </authorList>
    </citation>
    <scope>NUCLEOTIDE SEQUENCE [LARGE SCALE GENOMIC DNA]</scope>
</reference>
<proteinExistence type="predicted"/>
<gene>
    <name evidence="1" type="ORF">pETSU_212</name>
</gene>
<evidence type="ECO:0000313" key="1">
    <source>
        <dbReference type="EMBL" id="QBZ70793.1"/>
    </source>
</evidence>
<name>A0A4D6DWT1_9CAUD</name>
<sequence length="421" mass="46431">MQPSGYMYLLNPENGNLVNAKTGKDVEIINWEDLVKDVKTIVIGIDGRLVYSPGIENAIIPFQEWLGKNHPDVELSLHSGPMDFERHLSKDVILEACAYGLHVSMTGPNSGKVGKMAKFIQLDDPEFTRELHLEVTKDDQGNVKSIVEVDKLREGKNMNDELLKSDHPLINQHFTAGISPGRFYMMGSHTGAAKSKLTKASEVLEHLTTCIELNGRALQVFIGFTDPLASKANANASKALAQAMPEIVGSEWVGVAKEQDADLGLVFDGKWWIITKCRGSMNGIVGNRLVTQALLDEACRNVNIKDAYPKTPAPVKPEQINAYDVDWSEATSGVLIIVDYQTHMGEGESTLNTDLLGRITDAIFSKNLDQYIMVKGDTDGDYETRLEHAIANVSCVVRIYDGEAVFIKFSGMPQLKDTIIH</sequence>